<dbReference type="CDD" id="cd17557">
    <property type="entry name" value="REC_Rcp-like"/>
    <property type="match status" value="1"/>
</dbReference>
<keyword evidence="4" id="KW-1185">Reference proteome</keyword>
<protein>
    <submittedName>
        <fullName evidence="3">Response regulator receiver domain-containing protein</fullName>
    </submittedName>
</protein>
<dbReference type="AlphaFoldDB" id="A0A1H1FIJ1"/>
<dbReference type="OrthoDB" id="9652at2157"/>
<evidence type="ECO:0000313" key="4">
    <source>
        <dbReference type="Proteomes" id="UP000198848"/>
    </source>
</evidence>
<dbReference type="PANTHER" id="PTHR44520:SF2">
    <property type="entry name" value="RESPONSE REGULATOR RCP1"/>
    <property type="match status" value="1"/>
</dbReference>
<dbReference type="Pfam" id="PF00072">
    <property type="entry name" value="Response_reg"/>
    <property type="match status" value="1"/>
</dbReference>
<dbReference type="PROSITE" id="PS50110">
    <property type="entry name" value="RESPONSE_REGULATORY"/>
    <property type="match status" value="1"/>
</dbReference>
<proteinExistence type="predicted"/>
<sequence length="152" mass="16426">MREIDVDEGGVADILVVDQSPGDVRLLEEAFTEGSVANAVHAVADREEALEFLGNDGDYEDAPSPDLILLDLDLPGPNGEGLLGELKGDPELRHTPVIVLTGSDAEEDILKSYDLNANAYVRKPVEPEDFVTIVQAIEDFWLALVELPSGDE</sequence>
<dbReference type="STRING" id="1095778.SAMN04489842_1979"/>
<dbReference type="RefSeq" id="WP_090380975.1">
    <property type="nucleotide sequence ID" value="NZ_FNLC01000002.1"/>
</dbReference>
<feature type="modified residue" description="4-aspartylphosphate" evidence="1">
    <location>
        <position position="71"/>
    </location>
</feature>
<dbReference type="PANTHER" id="PTHR44520">
    <property type="entry name" value="RESPONSE REGULATOR RCP1-RELATED"/>
    <property type="match status" value="1"/>
</dbReference>
<dbReference type="InterPro" id="IPR001789">
    <property type="entry name" value="Sig_transdc_resp-reg_receiver"/>
</dbReference>
<evidence type="ECO:0000313" key="3">
    <source>
        <dbReference type="EMBL" id="SDR00628.1"/>
    </source>
</evidence>
<evidence type="ECO:0000259" key="2">
    <source>
        <dbReference type="PROSITE" id="PS50110"/>
    </source>
</evidence>
<keyword evidence="1" id="KW-0597">Phosphoprotein</keyword>
<feature type="domain" description="Response regulatory" evidence="2">
    <location>
        <begin position="13"/>
        <end position="138"/>
    </location>
</feature>
<organism evidence="3 4">
    <name type="scientific">Natronobacterium texcoconense</name>
    <dbReference type="NCBI Taxonomy" id="1095778"/>
    <lineage>
        <taxon>Archaea</taxon>
        <taxon>Methanobacteriati</taxon>
        <taxon>Methanobacteriota</taxon>
        <taxon>Stenosarchaea group</taxon>
        <taxon>Halobacteria</taxon>
        <taxon>Halobacteriales</taxon>
        <taxon>Natrialbaceae</taxon>
        <taxon>Natronobacterium</taxon>
    </lineage>
</organism>
<dbReference type="InterPro" id="IPR052893">
    <property type="entry name" value="TCS_response_regulator"/>
</dbReference>
<dbReference type="SMART" id="SM00448">
    <property type="entry name" value="REC"/>
    <property type="match status" value="1"/>
</dbReference>
<evidence type="ECO:0000256" key="1">
    <source>
        <dbReference type="PROSITE-ProRule" id="PRU00169"/>
    </source>
</evidence>
<dbReference type="GO" id="GO:0000160">
    <property type="term" value="P:phosphorelay signal transduction system"/>
    <property type="evidence" value="ECO:0007669"/>
    <property type="project" value="InterPro"/>
</dbReference>
<accession>A0A1H1FIJ1</accession>
<name>A0A1H1FIJ1_NATTX</name>
<dbReference type="SUPFAM" id="SSF52172">
    <property type="entry name" value="CheY-like"/>
    <property type="match status" value="1"/>
</dbReference>
<gene>
    <name evidence="3" type="ORF">SAMN04489842_1979</name>
</gene>
<dbReference type="EMBL" id="FNLC01000002">
    <property type="protein sequence ID" value="SDR00628.1"/>
    <property type="molecule type" value="Genomic_DNA"/>
</dbReference>
<dbReference type="InterPro" id="IPR011006">
    <property type="entry name" value="CheY-like_superfamily"/>
</dbReference>
<dbReference type="Gene3D" id="3.40.50.2300">
    <property type="match status" value="1"/>
</dbReference>
<dbReference type="Proteomes" id="UP000198848">
    <property type="component" value="Unassembled WGS sequence"/>
</dbReference>
<reference evidence="4" key="1">
    <citation type="submission" date="2016-10" db="EMBL/GenBank/DDBJ databases">
        <authorList>
            <person name="Varghese N."/>
            <person name="Submissions S."/>
        </authorList>
    </citation>
    <scope>NUCLEOTIDE SEQUENCE [LARGE SCALE GENOMIC DNA]</scope>
    <source>
        <strain evidence="4">DSM 24767</strain>
    </source>
</reference>